<evidence type="ECO:0000259" key="4">
    <source>
        <dbReference type="SMART" id="SM00645"/>
    </source>
</evidence>
<dbReference type="EMBL" id="LSRX01000029">
    <property type="protein sequence ID" value="OLQ13374.1"/>
    <property type="molecule type" value="Genomic_DNA"/>
</dbReference>
<comment type="caution">
    <text evidence="5">The sequence shown here is derived from an EMBL/GenBank/DDBJ whole genome shotgun (WGS) entry which is preliminary data.</text>
</comment>
<name>A0A1Q9F0Y3_SYMMI</name>
<dbReference type="GO" id="GO:0008234">
    <property type="term" value="F:cysteine-type peptidase activity"/>
    <property type="evidence" value="ECO:0007669"/>
    <property type="project" value="InterPro"/>
</dbReference>
<dbReference type="Gene3D" id="3.90.70.10">
    <property type="entry name" value="Cysteine proteinases"/>
    <property type="match status" value="1"/>
</dbReference>
<sequence>MPPYKKDSLPEKVDLRKYMSEVEDQAQSNSCCANAIVGAYEYILTRSAQATGTEFTDMSRLFVYYVGRKKDMEMDRRMFRYQRQEDAAKQAPKDEGMTVQAAICAVQSKGVCLAASWPYDLEKVNEKPTEECFKEALKHTVLQCHKVRVDVDDMRRCLAQGNPIVCGLMLTDRFFRPGPGGFIPTPGENDPRAAQHGLHALLIVGYNDRQQVFIVRNSWGAWWGDNGYCYLNYDYAGSPVFNACFQYAITAVQGVDFTPDPDDGVDANLEDNGEDPEIEEEEVDEEEDVEDGWDFSEEFKGDKLVRELFIGNDGVLPHTSFEMMMLNFAKREAGKTFNYFEFAQWMYAPEQYDKNDWTPKDFQEVVTKFVKEDFATAFPGLAFLKDDPLLNQGGVFSPYAM</sequence>
<dbReference type="InterPro" id="IPR038765">
    <property type="entry name" value="Papain-like_cys_pep_sf"/>
</dbReference>
<keyword evidence="2" id="KW-0865">Zymogen</keyword>
<evidence type="ECO:0000256" key="2">
    <source>
        <dbReference type="ARBA" id="ARBA00023145"/>
    </source>
</evidence>
<evidence type="ECO:0000256" key="3">
    <source>
        <dbReference type="SAM" id="MobiDB-lite"/>
    </source>
</evidence>
<protein>
    <submittedName>
        <fullName evidence="5">Putative peptidase C1-like protein</fullName>
    </submittedName>
</protein>
<dbReference type="OrthoDB" id="640249at2759"/>
<reference evidence="5 6" key="1">
    <citation type="submission" date="2016-02" db="EMBL/GenBank/DDBJ databases">
        <title>Genome analysis of coral dinoflagellate symbionts highlights evolutionary adaptations to a symbiotic lifestyle.</title>
        <authorList>
            <person name="Aranda M."/>
            <person name="Li Y."/>
            <person name="Liew Y.J."/>
            <person name="Baumgarten S."/>
            <person name="Simakov O."/>
            <person name="Wilson M."/>
            <person name="Piel J."/>
            <person name="Ashoor H."/>
            <person name="Bougouffa S."/>
            <person name="Bajic V.B."/>
            <person name="Ryu T."/>
            <person name="Ravasi T."/>
            <person name="Bayer T."/>
            <person name="Micklem G."/>
            <person name="Kim H."/>
            <person name="Bhak J."/>
            <person name="Lajeunesse T.C."/>
            <person name="Voolstra C.R."/>
        </authorList>
    </citation>
    <scope>NUCLEOTIDE SEQUENCE [LARGE SCALE GENOMIC DNA]</scope>
    <source>
        <strain evidence="5 6">CCMP2467</strain>
    </source>
</reference>
<evidence type="ECO:0000313" key="6">
    <source>
        <dbReference type="Proteomes" id="UP000186817"/>
    </source>
</evidence>
<evidence type="ECO:0000313" key="5">
    <source>
        <dbReference type="EMBL" id="OLQ13374.1"/>
    </source>
</evidence>
<feature type="region of interest" description="Disordered" evidence="3">
    <location>
        <begin position="260"/>
        <end position="282"/>
    </location>
</feature>
<dbReference type="CDD" id="cd02619">
    <property type="entry name" value="Peptidase_C1"/>
    <property type="match status" value="1"/>
</dbReference>
<proteinExistence type="inferred from homology"/>
<dbReference type="SMART" id="SM00645">
    <property type="entry name" value="Pept_C1"/>
    <property type="match status" value="1"/>
</dbReference>
<evidence type="ECO:0000256" key="1">
    <source>
        <dbReference type="ARBA" id="ARBA00008455"/>
    </source>
</evidence>
<dbReference type="PANTHER" id="PTHR12411">
    <property type="entry name" value="CYSTEINE PROTEASE FAMILY C1-RELATED"/>
    <property type="match status" value="1"/>
</dbReference>
<comment type="similarity">
    <text evidence="1">Belongs to the peptidase C1 family.</text>
</comment>
<accession>A0A1Q9F0Y3</accession>
<dbReference type="PROSITE" id="PS00639">
    <property type="entry name" value="THIOL_PROTEASE_HIS"/>
    <property type="match status" value="1"/>
</dbReference>
<dbReference type="SUPFAM" id="SSF54001">
    <property type="entry name" value="Cysteine proteinases"/>
    <property type="match status" value="1"/>
</dbReference>
<dbReference type="Pfam" id="PF00112">
    <property type="entry name" value="Peptidase_C1"/>
    <property type="match status" value="1"/>
</dbReference>
<keyword evidence="6" id="KW-1185">Reference proteome</keyword>
<dbReference type="GO" id="GO:0006508">
    <property type="term" value="P:proteolysis"/>
    <property type="evidence" value="ECO:0007669"/>
    <property type="project" value="InterPro"/>
</dbReference>
<dbReference type="Proteomes" id="UP000186817">
    <property type="component" value="Unassembled WGS sequence"/>
</dbReference>
<dbReference type="InterPro" id="IPR013128">
    <property type="entry name" value="Peptidase_C1A"/>
</dbReference>
<dbReference type="AlphaFoldDB" id="A0A1Q9F0Y3"/>
<dbReference type="InterPro" id="IPR025660">
    <property type="entry name" value="Pept_his_AS"/>
</dbReference>
<feature type="domain" description="Peptidase C1A papain C-terminal" evidence="4">
    <location>
        <begin position="9"/>
        <end position="240"/>
    </location>
</feature>
<gene>
    <name evidence="5" type="ORF">AK812_SmicGene2625</name>
</gene>
<dbReference type="InterPro" id="IPR000668">
    <property type="entry name" value="Peptidase_C1A_C"/>
</dbReference>
<organism evidence="5 6">
    <name type="scientific">Symbiodinium microadriaticum</name>
    <name type="common">Dinoflagellate</name>
    <name type="synonym">Zooxanthella microadriatica</name>
    <dbReference type="NCBI Taxonomy" id="2951"/>
    <lineage>
        <taxon>Eukaryota</taxon>
        <taxon>Sar</taxon>
        <taxon>Alveolata</taxon>
        <taxon>Dinophyceae</taxon>
        <taxon>Suessiales</taxon>
        <taxon>Symbiodiniaceae</taxon>
        <taxon>Symbiodinium</taxon>
    </lineage>
</organism>